<evidence type="ECO:0000256" key="2">
    <source>
        <dbReference type="ARBA" id="ARBA00001947"/>
    </source>
</evidence>
<dbReference type="Gene3D" id="1.10.150.80">
    <property type="entry name" value="HRDC domain"/>
    <property type="match status" value="1"/>
</dbReference>
<dbReference type="InterPro" id="IPR018982">
    <property type="entry name" value="RQC_domain"/>
</dbReference>
<dbReference type="SUPFAM" id="SSF52540">
    <property type="entry name" value="P-loop containing nucleoside triphosphate hydrolases"/>
    <property type="match status" value="2"/>
</dbReference>
<dbReference type="InterPro" id="IPR044876">
    <property type="entry name" value="HRDC_dom_sf"/>
</dbReference>
<comment type="cofactor">
    <cofactor evidence="2">
        <name>Zn(2+)</name>
        <dbReference type="ChEBI" id="CHEBI:29105"/>
    </cofactor>
</comment>
<dbReference type="FunFam" id="1.10.150.80:FF:000002">
    <property type="entry name" value="ATP-dependent DNA helicase RecQ"/>
    <property type="match status" value="1"/>
</dbReference>
<dbReference type="GO" id="GO:0006260">
    <property type="term" value="P:DNA replication"/>
    <property type="evidence" value="ECO:0007669"/>
    <property type="project" value="InterPro"/>
</dbReference>
<keyword evidence="6" id="KW-0227">DNA damage</keyword>
<keyword evidence="10" id="KW-0067">ATP-binding</keyword>
<dbReference type="GO" id="GO:0009432">
    <property type="term" value="P:SOS response"/>
    <property type="evidence" value="ECO:0007669"/>
    <property type="project" value="UniProtKB-UniRule"/>
</dbReference>
<comment type="cofactor">
    <cofactor evidence="1">
        <name>Mg(2+)</name>
        <dbReference type="ChEBI" id="CHEBI:18420"/>
    </cofactor>
</comment>
<reference evidence="20 21" key="1">
    <citation type="journal article" date="2009" name="Infect. Immun.">
        <title>Comparative genomics reveal extensive transposon-mediated genomic plasticity and diversity among potential effector proteins within the genus Coxiella.</title>
        <authorList>
            <person name="Beare P.A."/>
            <person name="Unsworth N."/>
            <person name="Andoh M."/>
            <person name="Voth D.E."/>
            <person name="Omsland A."/>
            <person name="Gilk S.D."/>
            <person name="Williams K.P."/>
            <person name="Sobral B.W."/>
            <person name="Kupko J.J.III."/>
            <person name="Porcella S.F."/>
            <person name="Samuel J.E."/>
            <person name="Heinzen R.A."/>
        </authorList>
    </citation>
    <scope>NUCLEOTIDE SEQUENCE [LARGE SCALE GENOMIC DNA]</scope>
    <source>
        <strain evidence="20 21">Dugway 5J108-111</strain>
    </source>
</reference>
<accession>A9KEC2</accession>
<organism evidence="20 21">
    <name type="scientific">Coxiella burnetii (strain Dugway 5J108-111)</name>
    <dbReference type="NCBI Taxonomy" id="434922"/>
    <lineage>
        <taxon>Bacteria</taxon>
        <taxon>Pseudomonadati</taxon>
        <taxon>Pseudomonadota</taxon>
        <taxon>Gammaproteobacteria</taxon>
        <taxon>Legionellales</taxon>
        <taxon>Coxiellaceae</taxon>
        <taxon>Coxiella</taxon>
    </lineage>
</organism>
<evidence type="ECO:0000256" key="4">
    <source>
        <dbReference type="ARBA" id="ARBA00022723"/>
    </source>
</evidence>
<sequence>MSIKALEVLRQTFGYENFRPLQEKIINSVIAGEDNFVLMPTGGGKSLCYQIPALVREGVGIVVSPLISLMQDQVQALNANGAAAALYNSTLTEAEARKNLARLHNNELDLLYIAPERLMTESFLSRLREVKLALVAIDEAHCVSQWGHDFRPEYLRLGELREYFPKVPFNALTATADKQTRQDILQRLRLTKANVHIASFNRPNIHYTLLEKQKPYNQLVNFLKDRKADFGIVYCLSRNRVEEVAAKLQADRYSALPYHAGLPAAQRGKTQEAFQRDDVNIIVATIAFGMGIDKPNVRFVVHYDLPKHIEGYYQETGRAGRDGLPSEALLLYGLRDIAVIKSFIENGNNEIRKRIELHKLNCMSAFAEARTCRRRVLLNYFNESLTEDCGNCDICLNPPETYNGTIEAQKALSCVYRVRERYGVNYVIDVLRGKDDPRIKRAGHDRLSTYGIGKELSQNEWYSVFRQLIHLGYLEQDLANYSILRLTPLAHSILRGKETLILAKPREKYNVLKKKYKAAKANSSASPYDAALFEKLRELRKAIARESRVAPFIIFSDASLVEMASRLPVSDSEFLAINGVGQKKLENYGKLFLHLIREHQQ</sequence>
<feature type="domain" description="Helicase C-terminal" evidence="19">
    <location>
        <begin position="215"/>
        <end position="363"/>
    </location>
</feature>
<evidence type="ECO:0000256" key="7">
    <source>
        <dbReference type="ARBA" id="ARBA00022801"/>
    </source>
</evidence>
<dbReference type="SMART" id="SM00341">
    <property type="entry name" value="HRDC"/>
    <property type="match status" value="1"/>
</dbReference>
<keyword evidence="13" id="KW-0234">DNA repair</keyword>
<evidence type="ECO:0000256" key="16">
    <source>
        <dbReference type="NCBIfam" id="TIGR01389"/>
    </source>
</evidence>
<dbReference type="GO" id="GO:0043590">
    <property type="term" value="C:bacterial nucleoid"/>
    <property type="evidence" value="ECO:0007669"/>
    <property type="project" value="TreeGrafter"/>
</dbReference>
<dbReference type="GO" id="GO:0046872">
    <property type="term" value="F:metal ion binding"/>
    <property type="evidence" value="ECO:0007669"/>
    <property type="project" value="UniProtKB-KW"/>
</dbReference>
<dbReference type="CDD" id="cd17920">
    <property type="entry name" value="DEXHc_RecQ"/>
    <property type="match status" value="1"/>
</dbReference>
<dbReference type="GO" id="GO:0030894">
    <property type="term" value="C:replisome"/>
    <property type="evidence" value="ECO:0007669"/>
    <property type="project" value="TreeGrafter"/>
</dbReference>
<dbReference type="InterPro" id="IPR027417">
    <property type="entry name" value="P-loop_NTPase"/>
</dbReference>
<evidence type="ECO:0000313" key="21">
    <source>
        <dbReference type="Proteomes" id="UP000008555"/>
    </source>
</evidence>
<evidence type="ECO:0000259" key="17">
    <source>
        <dbReference type="PROSITE" id="PS50967"/>
    </source>
</evidence>
<dbReference type="Pfam" id="PF09382">
    <property type="entry name" value="RQC"/>
    <property type="match status" value="1"/>
</dbReference>
<keyword evidence="7 20" id="KW-0378">Hydrolase</keyword>
<dbReference type="GO" id="GO:0009378">
    <property type="term" value="F:four-way junction helicase activity"/>
    <property type="evidence" value="ECO:0007669"/>
    <property type="project" value="TreeGrafter"/>
</dbReference>
<dbReference type="GO" id="GO:0005737">
    <property type="term" value="C:cytoplasm"/>
    <property type="evidence" value="ECO:0007669"/>
    <property type="project" value="TreeGrafter"/>
</dbReference>
<feature type="domain" description="HRDC" evidence="17">
    <location>
        <begin position="526"/>
        <end position="601"/>
    </location>
</feature>
<dbReference type="InterPro" id="IPR006293">
    <property type="entry name" value="DNA_helicase_ATP-dep_RecQ_bac"/>
</dbReference>
<evidence type="ECO:0000256" key="12">
    <source>
        <dbReference type="ARBA" id="ARBA00023172"/>
    </source>
</evidence>
<evidence type="ECO:0000256" key="11">
    <source>
        <dbReference type="ARBA" id="ARBA00023125"/>
    </source>
</evidence>
<dbReference type="SMART" id="SM00956">
    <property type="entry name" value="RQC"/>
    <property type="match status" value="1"/>
</dbReference>
<dbReference type="Gene3D" id="3.40.50.300">
    <property type="entry name" value="P-loop containing nucleotide triphosphate hydrolases"/>
    <property type="match status" value="2"/>
</dbReference>
<dbReference type="FunFam" id="3.40.50.300:FF:000156">
    <property type="entry name" value="ATP-dependent DNA helicase recQ"/>
    <property type="match status" value="1"/>
</dbReference>
<dbReference type="CDD" id="cd18794">
    <property type="entry name" value="SF2_C_RecQ"/>
    <property type="match status" value="1"/>
</dbReference>
<feature type="domain" description="Helicase ATP-binding" evidence="18">
    <location>
        <begin position="26"/>
        <end position="194"/>
    </location>
</feature>
<evidence type="ECO:0000256" key="8">
    <source>
        <dbReference type="ARBA" id="ARBA00022806"/>
    </source>
</evidence>
<dbReference type="GO" id="GO:0006310">
    <property type="term" value="P:DNA recombination"/>
    <property type="evidence" value="ECO:0007669"/>
    <property type="project" value="UniProtKB-UniRule"/>
</dbReference>
<evidence type="ECO:0000259" key="19">
    <source>
        <dbReference type="PROSITE" id="PS51194"/>
    </source>
</evidence>
<evidence type="ECO:0000256" key="15">
    <source>
        <dbReference type="ARBA" id="ARBA00034617"/>
    </source>
</evidence>
<evidence type="ECO:0000256" key="3">
    <source>
        <dbReference type="ARBA" id="ARBA00005446"/>
    </source>
</evidence>
<dbReference type="InterPro" id="IPR032284">
    <property type="entry name" value="RecQ_Zn-bd"/>
</dbReference>
<dbReference type="FunFam" id="1.10.10.10:FF:000175">
    <property type="entry name" value="ATP-dependent DNA helicase RecQ"/>
    <property type="match status" value="1"/>
</dbReference>
<dbReference type="Pfam" id="PF16124">
    <property type="entry name" value="RecQ_Zn_bind"/>
    <property type="match status" value="1"/>
</dbReference>
<dbReference type="InterPro" id="IPR002121">
    <property type="entry name" value="HRDC_dom"/>
</dbReference>
<dbReference type="InterPro" id="IPR001650">
    <property type="entry name" value="Helicase_C-like"/>
</dbReference>
<evidence type="ECO:0000256" key="1">
    <source>
        <dbReference type="ARBA" id="ARBA00001946"/>
    </source>
</evidence>
<evidence type="ECO:0000313" key="20">
    <source>
        <dbReference type="EMBL" id="ABS77159.1"/>
    </source>
</evidence>
<dbReference type="GO" id="GO:0006281">
    <property type="term" value="P:DNA repair"/>
    <property type="evidence" value="ECO:0007669"/>
    <property type="project" value="UniProtKB-KW"/>
</dbReference>
<keyword evidence="14" id="KW-0413">Isomerase</keyword>
<protein>
    <recommendedName>
        <fullName evidence="16">DNA helicase RecQ</fullName>
        <ecNumber evidence="16">5.6.2.4</ecNumber>
    </recommendedName>
</protein>
<dbReference type="AlphaFoldDB" id="A9KEC2"/>
<keyword evidence="9" id="KW-0862">Zinc</keyword>
<dbReference type="PROSITE" id="PS51194">
    <property type="entry name" value="HELICASE_CTER"/>
    <property type="match status" value="1"/>
</dbReference>
<dbReference type="KEGG" id="cbd:CBUD_1604"/>
<keyword evidence="5" id="KW-0547">Nucleotide-binding</keyword>
<dbReference type="NCBIfam" id="TIGR01389">
    <property type="entry name" value="recQ"/>
    <property type="match status" value="1"/>
</dbReference>
<dbReference type="EMBL" id="CP000733">
    <property type="protein sequence ID" value="ABS77159.1"/>
    <property type="molecule type" value="Genomic_DNA"/>
</dbReference>
<dbReference type="InterPro" id="IPR014001">
    <property type="entry name" value="Helicase_ATP-bd"/>
</dbReference>
<dbReference type="FunFam" id="3.40.50.300:FF:000296">
    <property type="entry name" value="ATP-dependent DNA helicase RecQ"/>
    <property type="match status" value="1"/>
</dbReference>
<evidence type="ECO:0000256" key="9">
    <source>
        <dbReference type="ARBA" id="ARBA00022833"/>
    </source>
</evidence>
<dbReference type="RefSeq" id="WP_011997176.1">
    <property type="nucleotide sequence ID" value="NC_009727.1"/>
</dbReference>
<dbReference type="PROSITE" id="PS51192">
    <property type="entry name" value="HELICASE_ATP_BIND_1"/>
    <property type="match status" value="1"/>
</dbReference>
<evidence type="ECO:0000256" key="14">
    <source>
        <dbReference type="ARBA" id="ARBA00023235"/>
    </source>
</evidence>
<proteinExistence type="inferred from homology"/>
<dbReference type="Pfam" id="PF00271">
    <property type="entry name" value="Helicase_C"/>
    <property type="match status" value="1"/>
</dbReference>
<dbReference type="GO" id="GO:0043138">
    <property type="term" value="F:3'-5' DNA helicase activity"/>
    <property type="evidence" value="ECO:0007669"/>
    <property type="project" value="UniProtKB-EC"/>
</dbReference>
<dbReference type="NCBIfam" id="TIGR00614">
    <property type="entry name" value="recQ_fam"/>
    <property type="match status" value="1"/>
</dbReference>
<evidence type="ECO:0000256" key="6">
    <source>
        <dbReference type="ARBA" id="ARBA00022763"/>
    </source>
</evidence>
<dbReference type="InterPro" id="IPR011545">
    <property type="entry name" value="DEAD/DEAH_box_helicase_dom"/>
</dbReference>
<dbReference type="GO" id="GO:0005524">
    <property type="term" value="F:ATP binding"/>
    <property type="evidence" value="ECO:0007669"/>
    <property type="project" value="UniProtKB-KW"/>
</dbReference>
<gene>
    <name evidence="20" type="primary">recQ</name>
    <name evidence="20" type="ordered locus">CBUD_1604</name>
</gene>
<dbReference type="SUPFAM" id="SSF47819">
    <property type="entry name" value="HRDC-like"/>
    <property type="match status" value="1"/>
</dbReference>
<keyword evidence="11" id="KW-0238">DNA-binding</keyword>
<evidence type="ECO:0000256" key="10">
    <source>
        <dbReference type="ARBA" id="ARBA00022840"/>
    </source>
</evidence>
<name>A9KEC2_COXBN</name>
<dbReference type="SMART" id="SM00487">
    <property type="entry name" value="DEXDc"/>
    <property type="match status" value="1"/>
</dbReference>
<comment type="similarity">
    <text evidence="3">Belongs to the helicase family. RecQ subfamily.</text>
</comment>
<dbReference type="HOGENOM" id="CLU_001103_14_3_6"/>
<dbReference type="InterPro" id="IPR010997">
    <property type="entry name" value="HRDC-like_sf"/>
</dbReference>
<dbReference type="Gene3D" id="1.10.10.10">
    <property type="entry name" value="Winged helix-like DNA-binding domain superfamily/Winged helix DNA-binding domain"/>
    <property type="match status" value="1"/>
</dbReference>
<dbReference type="PROSITE" id="PS50967">
    <property type="entry name" value="HRDC"/>
    <property type="match status" value="1"/>
</dbReference>
<dbReference type="GO" id="GO:0003677">
    <property type="term" value="F:DNA binding"/>
    <property type="evidence" value="ECO:0007669"/>
    <property type="project" value="UniProtKB-KW"/>
</dbReference>
<keyword evidence="4" id="KW-0479">Metal-binding</keyword>
<evidence type="ECO:0000259" key="18">
    <source>
        <dbReference type="PROSITE" id="PS51192"/>
    </source>
</evidence>
<dbReference type="EC" id="5.6.2.4" evidence="16"/>
<keyword evidence="8 20" id="KW-0347">Helicase</keyword>
<dbReference type="Proteomes" id="UP000008555">
    <property type="component" value="Chromosome"/>
</dbReference>
<comment type="catalytic activity">
    <reaction evidence="15">
        <text>Couples ATP hydrolysis with the unwinding of duplex DNA by translocating in the 3'-5' direction.</text>
        <dbReference type="EC" id="5.6.2.4"/>
    </reaction>
</comment>
<evidence type="ECO:0000256" key="13">
    <source>
        <dbReference type="ARBA" id="ARBA00023204"/>
    </source>
</evidence>
<dbReference type="Pfam" id="PF00570">
    <property type="entry name" value="HRDC"/>
    <property type="match status" value="1"/>
</dbReference>
<keyword evidence="12" id="KW-0233">DNA recombination</keyword>
<evidence type="ECO:0000256" key="5">
    <source>
        <dbReference type="ARBA" id="ARBA00022741"/>
    </source>
</evidence>
<dbReference type="PANTHER" id="PTHR13710:SF105">
    <property type="entry name" value="ATP-DEPENDENT DNA HELICASE Q1"/>
    <property type="match status" value="1"/>
</dbReference>
<dbReference type="InterPro" id="IPR004589">
    <property type="entry name" value="DNA_helicase_ATP-dep_RecQ"/>
</dbReference>
<dbReference type="PANTHER" id="PTHR13710">
    <property type="entry name" value="DNA HELICASE RECQ FAMILY MEMBER"/>
    <property type="match status" value="1"/>
</dbReference>
<dbReference type="SMART" id="SM00490">
    <property type="entry name" value="HELICc"/>
    <property type="match status" value="1"/>
</dbReference>
<dbReference type="GO" id="GO:0016787">
    <property type="term" value="F:hydrolase activity"/>
    <property type="evidence" value="ECO:0007669"/>
    <property type="project" value="UniProtKB-KW"/>
</dbReference>
<dbReference type="Pfam" id="PF00270">
    <property type="entry name" value="DEAD"/>
    <property type="match status" value="1"/>
</dbReference>
<dbReference type="InterPro" id="IPR036388">
    <property type="entry name" value="WH-like_DNA-bd_sf"/>
</dbReference>